<dbReference type="Pfam" id="PF00440">
    <property type="entry name" value="TetR_N"/>
    <property type="match status" value="1"/>
</dbReference>
<feature type="DNA-binding region" description="H-T-H motif" evidence="2">
    <location>
        <begin position="28"/>
        <end position="47"/>
    </location>
</feature>
<keyword evidence="5" id="KW-1185">Reference proteome</keyword>
<dbReference type="InterPro" id="IPR009057">
    <property type="entry name" value="Homeodomain-like_sf"/>
</dbReference>
<dbReference type="EMBL" id="JACJID010000002">
    <property type="protein sequence ID" value="MBA8925637.1"/>
    <property type="molecule type" value="Genomic_DNA"/>
</dbReference>
<protein>
    <submittedName>
        <fullName evidence="4">AcrR family transcriptional regulator</fullName>
    </submittedName>
</protein>
<evidence type="ECO:0000256" key="1">
    <source>
        <dbReference type="ARBA" id="ARBA00023125"/>
    </source>
</evidence>
<organism evidence="4 5">
    <name type="scientific">Kutzneria viridogrisea</name>
    <dbReference type="NCBI Taxonomy" id="47990"/>
    <lineage>
        <taxon>Bacteria</taxon>
        <taxon>Bacillati</taxon>
        <taxon>Actinomycetota</taxon>
        <taxon>Actinomycetes</taxon>
        <taxon>Pseudonocardiales</taxon>
        <taxon>Pseudonocardiaceae</taxon>
        <taxon>Kutzneria</taxon>
    </lineage>
</organism>
<dbReference type="PRINTS" id="PR00455">
    <property type="entry name" value="HTHTETR"/>
</dbReference>
<evidence type="ECO:0000259" key="3">
    <source>
        <dbReference type="PROSITE" id="PS50977"/>
    </source>
</evidence>
<name>A0ABR6BFH9_9PSEU</name>
<dbReference type="PANTHER" id="PTHR30055:SF237">
    <property type="entry name" value="TRANSCRIPTIONAL REPRESSOR MCE3R"/>
    <property type="match status" value="1"/>
</dbReference>
<reference evidence="4 5" key="1">
    <citation type="submission" date="2020-08" db="EMBL/GenBank/DDBJ databases">
        <title>Genomic Encyclopedia of Archaeal and Bacterial Type Strains, Phase II (KMG-II): from individual species to whole genera.</title>
        <authorList>
            <person name="Goeker M."/>
        </authorList>
    </citation>
    <scope>NUCLEOTIDE SEQUENCE [LARGE SCALE GENOMIC DNA]</scope>
    <source>
        <strain evidence="4 5">DSM 43850</strain>
    </source>
</reference>
<dbReference type="PANTHER" id="PTHR30055">
    <property type="entry name" value="HTH-TYPE TRANSCRIPTIONAL REGULATOR RUTR"/>
    <property type="match status" value="1"/>
</dbReference>
<dbReference type="SUPFAM" id="SSF46689">
    <property type="entry name" value="Homeodomain-like"/>
    <property type="match status" value="1"/>
</dbReference>
<accession>A0ABR6BFH9</accession>
<sequence>MVGKRRTREDWIVAALAMIAERGVAALAVEPLAQRVGATKGSAYWHFPSREALLTAALRRWSEQGTAWVIEATSQKGDPAEQLWLMFERVMINEPSTAIEYAIMSAAGDPVVAPMFHEATRQRVDYLSGLFEGIGFEPEAARWRGRHLYGFFLGHIQLVSNDPSAVPSGDRRREYVEAAYRMMTAR</sequence>
<gene>
    <name evidence="4" type="ORF">BC739_002836</name>
</gene>
<proteinExistence type="predicted"/>
<feature type="domain" description="HTH tetR-type" evidence="3">
    <location>
        <begin position="5"/>
        <end position="65"/>
    </location>
</feature>
<dbReference type="InterPro" id="IPR001647">
    <property type="entry name" value="HTH_TetR"/>
</dbReference>
<dbReference type="PROSITE" id="PS50977">
    <property type="entry name" value="HTH_TETR_2"/>
    <property type="match status" value="1"/>
</dbReference>
<evidence type="ECO:0000256" key="2">
    <source>
        <dbReference type="PROSITE-ProRule" id="PRU00335"/>
    </source>
</evidence>
<comment type="caution">
    <text evidence="4">The sequence shown here is derived from an EMBL/GenBank/DDBJ whole genome shotgun (WGS) entry which is preliminary data.</text>
</comment>
<dbReference type="Gene3D" id="1.10.357.10">
    <property type="entry name" value="Tetracycline Repressor, domain 2"/>
    <property type="match status" value="1"/>
</dbReference>
<dbReference type="RefSeq" id="WP_030111422.1">
    <property type="nucleotide sequence ID" value="NZ_BAAABQ010000059.1"/>
</dbReference>
<keyword evidence="1 2" id="KW-0238">DNA-binding</keyword>
<evidence type="ECO:0000313" key="4">
    <source>
        <dbReference type="EMBL" id="MBA8925637.1"/>
    </source>
</evidence>
<dbReference type="InterPro" id="IPR050109">
    <property type="entry name" value="HTH-type_TetR-like_transc_reg"/>
</dbReference>
<dbReference type="Proteomes" id="UP000517916">
    <property type="component" value="Unassembled WGS sequence"/>
</dbReference>
<evidence type="ECO:0000313" key="5">
    <source>
        <dbReference type="Proteomes" id="UP000517916"/>
    </source>
</evidence>